<reference evidence="2" key="1">
    <citation type="submission" date="2022-11" db="UniProtKB">
        <authorList>
            <consortium name="WormBaseParasite"/>
        </authorList>
    </citation>
    <scope>IDENTIFICATION</scope>
</reference>
<proteinExistence type="predicted"/>
<dbReference type="SUPFAM" id="SSF50156">
    <property type="entry name" value="PDZ domain-like"/>
    <property type="match status" value="1"/>
</dbReference>
<accession>A0A914EJA0</accession>
<protein>
    <submittedName>
        <fullName evidence="2">PDZ domain-containing protein</fullName>
    </submittedName>
</protein>
<dbReference type="AlphaFoldDB" id="A0A914EJA0"/>
<dbReference type="Gene3D" id="2.30.42.10">
    <property type="match status" value="1"/>
</dbReference>
<name>A0A914EJA0_9BILA</name>
<sequence length="101" mass="11210">MQTLGQRPLSMVHHVINIFDFGAGPKLLDCVDLEESEKEIFVTNARGYAMFNGIKVGDRIIAINGIPCLNLDSTEGILKLTMGYFRIEGQPTLSIIVNRDD</sequence>
<dbReference type="Proteomes" id="UP000887540">
    <property type="component" value="Unplaced"/>
</dbReference>
<organism evidence="1 2">
    <name type="scientific">Acrobeloides nanus</name>
    <dbReference type="NCBI Taxonomy" id="290746"/>
    <lineage>
        <taxon>Eukaryota</taxon>
        <taxon>Metazoa</taxon>
        <taxon>Ecdysozoa</taxon>
        <taxon>Nematoda</taxon>
        <taxon>Chromadorea</taxon>
        <taxon>Rhabditida</taxon>
        <taxon>Tylenchina</taxon>
        <taxon>Cephalobomorpha</taxon>
        <taxon>Cephaloboidea</taxon>
        <taxon>Cephalobidae</taxon>
        <taxon>Acrobeloides</taxon>
    </lineage>
</organism>
<dbReference type="InterPro" id="IPR036034">
    <property type="entry name" value="PDZ_sf"/>
</dbReference>
<evidence type="ECO:0000313" key="2">
    <source>
        <dbReference type="WBParaSite" id="ACRNAN_scaffold873.g31483.t1"/>
    </source>
</evidence>
<evidence type="ECO:0000313" key="1">
    <source>
        <dbReference type="Proteomes" id="UP000887540"/>
    </source>
</evidence>
<dbReference type="WBParaSite" id="ACRNAN_scaffold873.g31483.t1">
    <property type="protein sequence ID" value="ACRNAN_scaffold873.g31483.t1"/>
    <property type="gene ID" value="ACRNAN_scaffold873.g31483"/>
</dbReference>
<keyword evidence="1" id="KW-1185">Reference proteome</keyword>